<feature type="region of interest" description="Disordered" evidence="1">
    <location>
        <begin position="1"/>
        <end position="32"/>
    </location>
</feature>
<dbReference type="Proteomes" id="UP000479710">
    <property type="component" value="Unassembled WGS sequence"/>
</dbReference>
<evidence type="ECO:0000256" key="1">
    <source>
        <dbReference type="SAM" id="MobiDB-lite"/>
    </source>
</evidence>
<dbReference type="EMBL" id="SPHZ02000005">
    <property type="protein sequence ID" value="KAF0916476.1"/>
    <property type="molecule type" value="Genomic_DNA"/>
</dbReference>
<evidence type="ECO:0000313" key="3">
    <source>
        <dbReference type="Proteomes" id="UP000479710"/>
    </source>
</evidence>
<comment type="caution">
    <text evidence="2">The sequence shown here is derived from an EMBL/GenBank/DDBJ whole genome shotgun (WGS) entry which is preliminary data.</text>
</comment>
<organism evidence="2 3">
    <name type="scientific">Oryza meyeriana var. granulata</name>
    <dbReference type="NCBI Taxonomy" id="110450"/>
    <lineage>
        <taxon>Eukaryota</taxon>
        <taxon>Viridiplantae</taxon>
        <taxon>Streptophyta</taxon>
        <taxon>Embryophyta</taxon>
        <taxon>Tracheophyta</taxon>
        <taxon>Spermatophyta</taxon>
        <taxon>Magnoliopsida</taxon>
        <taxon>Liliopsida</taxon>
        <taxon>Poales</taxon>
        <taxon>Poaceae</taxon>
        <taxon>BOP clade</taxon>
        <taxon>Oryzoideae</taxon>
        <taxon>Oryzeae</taxon>
        <taxon>Oryzinae</taxon>
        <taxon>Oryza</taxon>
        <taxon>Oryza meyeriana</taxon>
    </lineage>
</organism>
<protein>
    <submittedName>
        <fullName evidence="2">Uncharacterized protein</fullName>
    </submittedName>
</protein>
<gene>
    <name evidence="2" type="ORF">E2562_007560</name>
</gene>
<dbReference type="AlphaFoldDB" id="A0A6G1DVN5"/>
<reference evidence="2 3" key="1">
    <citation type="submission" date="2019-11" db="EMBL/GenBank/DDBJ databases">
        <title>Whole genome sequence of Oryza granulata.</title>
        <authorList>
            <person name="Li W."/>
        </authorList>
    </citation>
    <scope>NUCLEOTIDE SEQUENCE [LARGE SCALE GENOMIC DNA]</scope>
    <source>
        <strain evidence="3">cv. Menghai</strain>
        <tissue evidence="2">Leaf</tissue>
    </source>
</reference>
<evidence type="ECO:0000313" key="2">
    <source>
        <dbReference type="EMBL" id="KAF0916476.1"/>
    </source>
</evidence>
<name>A0A6G1DVN5_9ORYZ</name>
<keyword evidence="3" id="KW-1185">Reference proteome</keyword>
<proteinExistence type="predicted"/>
<accession>A0A6G1DVN5</accession>
<sequence>MARPPELPSDNIAVQDISRPFGKPVPRGEDKHIKTGEKFHKGLIWDIQENLINTLGSKPHSFS</sequence>